<gene>
    <name evidence="1" type="ORF">H0E84_03365</name>
</gene>
<dbReference type="PANTHER" id="PTHR35984:SF1">
    <property type="entry name" value="PERIPLASMIC SERINE PROTEASE"/>
    <property type="match status" value="1"/>
</dbReference>
<evidence type="ECO:0000313" key="1">
    <source>
        <dbReference type="EMBL" id="NZA25410.1"/>
    </source>
</evidence>
<proteinExistence type="predicted"/>
<evidence type="ECO:0008006" key="3">
    <source>
        <dbReference type="Google" id="ProtNLM"/>
    </source>
</evidence>
<organism evidence="1 2">
    <name type="scientific">Luteimonas salinisoli</name>
    <dbReference type="NCBI Taxonomy" id="2752307"/>
    <lineage>
        <taxon>Bacteria</taxon>
        <taxon>Pseudomonadati</taxon>
        <taxon>Pseudomonadota</taxon>
        <taxon>Gammaproteobacteria</taxon>
        <taxon>Lysobacterales</taxon>
        <taxon>Lysobacteraceae</taxon>
        <taxon>Luteimonas</taxon>
    </lineage>
</organism>
<dbReference type="EMBL" id="JACCKA010000024">
    <property type="protein sequence ID" value="NZA25410.1"/>
    <property type="molecule type" value="Genomic_DNA"/>
</dbReference>
<dbReference type="InterPro" id="IPR029045">
    <property type="entry name" value="ClpP/crotonase-like_dom_sf"/>
</dbReference>
<dbReference type="PANTHER" id="PTHR35984">
    <property type="entry name" value="PERIPLASMIC SERINE PROTEASE"/>
    <property type="match status" value="1"/>
</dbReference>
<evidence type="ECO:0000313" key="2">
    <source>
        <dbReference type="Proteomes" id="UP000578091"/>
    </source>
</evidence>
<dbReference type="RefSeq" id="WP_180677208.1">
    <property type="nucleotide sequence ID" value="NZ_JACCKA010000024.1"/>
</dbReference>
<dbReference type="Pfam" id="PF01972">
    <property type="entry name" value="SDH_protease"/>
    <property type="match status" value="1"/>
</dbReference>
<protein>
    <recommendedName>
        <fullName evidence="3">Serine dehydrogenase proteinase</fullName>
    </recommendedName>
</protein>
<dbReference type="Proteomes" id="UP000578091">
    <property type="component" value="Unassembled WGS sequence"/>
</dbReference>
<comment type="caution">
    <text evidence="1">The sequence shown here is derived from an EMBL/GenBank/DDBJ whole genome shotgun (WGS) entry which is preliminary data.</text>
</comment>
<dbReference type="InterPro" id="IPR002825">
    <property type="entry name" value="Pept_S49_ser-pept_pro"/>
</dbReference>
<dbReference type="GO" id="GO:0016020">
    <property type="term" value="C:membrane"/>
    <property type="evidence" value="ECO:0007669"/>
    <property type="project" value="InterPro"/>
</dbReference>
<dbReference type="AlphaFoldDB" id="A0A853J9U0"/>
<keyword evidence="2" id="KW-1185">Reference proteome</keyword>
<sequence>MTQASAFPVLKQLECLEALRGSRLLILAASHLEIELLPELYEQCRSIGRVPRLDVLLQGRGGVVNDVRRIARLLRRFTDHLAFIVPFRCESSATLLALSADEIIAGDLAIFSPIDPHLHGSADGAGPAVFSCQDIRLFGEMCSDWFGVSSDEARIQSLGLLCNSIFPPTLTAFYRTTLEMLQIGEELLRFQLPDASEAARSKIIKQLMFGYHSHSYALAREDLAEIGLKLRSLPDVEDSAWEISKCLQARIGGGVRESEGDDWFDAVIGSRSGMKLRKRRPNGLAPSWVEVEIS</sequence>
<reference evidence="1 2" key="1">
    <citation type="submission" date="2020-07" db="EMBL/GenBank/DDBJ databases">
        <title>Luteimonas sp. SJ-92.</title>
        <authorList>
            <person name="Huang X.-X."/>
            <person name="Xu L."/>
            <person name="Sun J.-Q."/>
        </authorList>
    </citation>
    <scope>NUCLEOTIDE SEQUENCE [LARGE SCALE GENOMIC DNA]</scope>
    <source>
        <strain evidence="1 2">SJ-92</strain>
    </source>
</reference>
<name>A0A853J9U0_9GAMM</name>
<dbReference type="SUPFAM" id="SSF52096">
    <property type="entry name" value="ClpP/crotonase"/>
    <property type="match status" value="1"/>
</dbReference>
<accession>A0A853J9U0</accession>